<accession>A0AA87A0C1</accession>
<name>A0AA87A0C1_9LACO</name>
<evidence type="ECO:0000313" key="2">
    <source>
        <dbReference type="Proteomes" id="UP000003672"/>
    </source>
</evidence>
<protein>
    <submittedName>
        <fullName evidence="1">Uncharacterized protein</fullName>
    </submittedName>
</protein>
<sequence length="290" mass="34225">MKMKNKLNLFNVGLPDNEDLNNWSKDLIRQRLETTAITSDLVPFVSENSNYELNENMVALYDFHQRPIRGKYQTVIFDKKDGIILCQKNSRQLINHLLKDQMILGAVLQKKLQKELGFYYRHTISLGEIAYFSMRAHSEKHTSWIGLHHMQTVQQEDGKVTFSYQENGCSYNFEFEDCAPHLYKRLAEGITHNHVLGQMLVKYANSHGFHLNLCKCRKNNLVANQEYFYLTKIQNAMNLTELAEETIEEFHKNYGRHCADFFDIKDWQVQDHNLIYRLSRRIKSILQHAF</sequence>
<dbReference type="AlphaFoldDB" id="A0AA87A0C1"/>
<organism evidence="1 2">
    <name type="scientific">Lactobacillus paragasseri JV-V03</name>
    <dbReference type="NCBI Taxonomy" id="525326"/>
    <lineage>
        <taxon>Bacteria</taxon>
        <taxon>Bacillati</taxon>
        <taxon>Bacillota</taxon>
        <taxon>Bacilli</taxon>
        <taxon>Lactobacillales</taxon>
        <taxon>Lactobacillaceae</taxon>
        <taxon>Lactobacillus</taxon>
    </lineage>
</organism>
<dbReference type="EMBL" id="ACGO02000001">
    <property type="protein sequence ID" value="EFJ69996.1"/>
    <property type="molecule type" value="Genomic_DNA"/>
</dbReference>
<evidence type="ECO:0000313" key="1">
    <source>
        <dbReference type="EMBL" id="EFJ69996.1"/>
    </source>
</evidence>
<gene>
    <name evidence="1" type="ORF">HMPREF0514_10440</name>
</gene>
<dbReference type="Proteomes" id="UP000003672">
    <property type="component" value="Unassembled WGS sequence"/>
</dbReference>
<reference evidence="1 2" key="1">
    <citation type="submission" date="2010-06" db="EMBL/GenBank/DDBJ databases">
        <authorList>
            <person name="Muzny D."/>
            <person name="Qin X."/>
            <person name="Buhay C."/>
            <person name="Dugan-Rocha S."/>
            <person name="Ding Y."/>
            <person name="Chen G."/>
            <person name="Hawes A."/>
            <person name="Holder M."/>
            <person name="Jhangiani S."/>
            <person name="Johnson A."/>
            <person name="Khan Z."/>
            <person name="Li Z."/>
            <person name="Liu W."/>
            <person name="Liu X."/>
            <person name="Perez L."/>
            <person name="Shen H."/>
            <person name="Wang Q."/>
            <person name="Watt J."/>
            <person name="Xi L."/>
            <person name="Xin Y."/>
            <person name="Zhou J."/>
            <person name="Deng J."/>
            <person name="Jiang H."/>
            <person name="Liu Y."/>
            <person name="Qu J."/>
            <person name="Song X.-Z."/>
            <person name="Zhang L."/>
            <person name="Villasana D."/>
            <person name="Johnson A."/>
            <person name="Liu J."/>
            <person name="Liyanage D."/>
            <person name="Lorensuhewa L."/>
            <person name="Robinson T."/>
            <person name="Song A."/>
            <person name="Song B.-B."/>
            <person name="Dinh H."/>
            <person name="Thornton R."/>
            <person name="Coyle M."/>
            <person name="Francisco L."/>
            <person name="Jackson L."/>
            <person name="Javaid M."/>
            <person name="Korchina V."/>
            <person name="Kovar C."/>
            <person name="Mata R."/>
            <person name="Mathew T."/>
            <person name="Ngo R."/>
            <person name="Nguyen L."/>
            <person name="Nguyen N."/>
            <person name="Okwuonu G."/>
            <person name="Ongeri F."/>
            <person name="Pham C."/>
            <person name="Simmons D."/>
            <person name="Wilczek-Boney K."/>
            <person name="Hale W."/>
            <person name="Jakkamsetti A."/>
            <person name="Pham P."/>
            <person name="Ruth R."/>
            <person name="San Lucas F."/>
            <person name="Warren J."/>
            <person name="Zhang J."/>
            <person name="Zhao Z."/>
            <person name="Zhou C."/>
            <person name="Zhu D."/>
            <person name="Lee S."/>
            <person name="Bess C."/>
            <person name="Blankenburg K."/>
            <person name="Forbes L."/>
            <person name="Fu Q."/>
            <person name="Gubbala S."/>
            <person name="Hirani K."/>
            <person name="Jayaseelan J.C."/>
            <person name="Lara F."/>
            <person name="Munidasa M."/>
            <person name="Palculict T."/>
            <person name="Patil S."/>
            <person name="Pu L.-L."/>
            <person name="Saada N."/>
            <person name="Tang L."/>
            <person name="Weissenberger G."/>
            <person name="Zhu Y."/>
            <person name="Hemphill L."/>
            <person name="Shang Y."/>
            <person name="Youmans B."/>
            <person name="Ayvaz T."/>
            <person name="Ross M."/>
            <person name="Santibanez J."/>
            <person name="Aqrawi P."/>
            <person name="Gross S."/>
            <person name="Joshi V."/>
            <person name="Fowler G."/>
            <person name="Nazareth L."/>
            <person name="Reid J."/>
            <person name="Worley K."/>
            <person name="Petrosino J."/>
            <person name="Highlander S."/>
            <person name="Gibbs R."/>
        </authorList>
    </citation>
    <scope>NUCLEOTIDE SEQUENCE [LARGE SCALE GENOMIC DNA]</scope>
    <source>
        <strain evidence="1 2">JV-V03</strain>
    </source>
</reference>
<proteinExistence type="predicted"/>
<comment type="caution">
    <text evidence="1">The sequence shown here is derived from an EMBL/GenBank/DDBJ whole genome shotgun (WGS) entry which is preliminary data.</text>
</comment>